<dbReference type="OrthoDB" id="10437091at2759"/>
<evidence type="ECO:0000313" key="2">
    <source>
        <dbReference type="Proteomes" id="UP000002630"/>
    </source>
</evidence>
<dbReference type="EMBL" id="FN648403">
    <property type="protein sequence ID" value="CBN79438.1"/>
    <property type="molecule type" value="Genomic_DNA"/>
</dbReference>
<accession>D8LIR5</accession>
<protein>
    <submittedName>
        <fullName evidence="1">Uncharacterized protein</fullName>
    </submittedName>
</protein>
<name>D8LIR5_ECTSI</name>
<dbReference type="AlphaFoldDB" id="D8LIR5"/>
<dbReference type="EMBL" id="FN649734">
    <property type="protein sequence ID" value="CBN79438.1"/>
    <property type="molecule type" value="Genomic_DNA"/>
</dbReference>
<reference evidence="1 2" key="1">
    <citation type="journal article" date="2010" name="Nature">
        <title>The Ectocarpus genome and the independent evolution of multicellularity in brown algae.</title>
        <authorList>
            <person name="Cock J.M."/>
            <person name="Sterck L."/>
            <person name="Rouze P."/>
            <person name="Scornet D."/>
            <person name="Allen A.E."/>
            <person name="Amoutzias G."/>
            <person name="Anthouard V."/>
            <person name="Artiguenave F."/>
            <person name="Aury J.M."/>
            <person name="Badger J.H."/>
            <person name="Beszteri B."/>
            <person name="Billiau K."/>
            <person name="Bonnet E."/>
            <person name="Bothwell J.H."/>
            <person name="Bowler C."/>
            <person name="Boyen C."/>
            <person name="Brownlee C."/>
            <person name="Carrano C.J."/>
            <person name="Charrier B."/>
            <person name="Cho G.Y."/>
            <person name="Coelho S.M."/>
            <person name="Collen J."/>
            <person name="Corre E."/>
            <person name="Da Silva C."/>
            <person name="Delage L."/>
            <person name="Delaroque N."/>
            <person name="Dittami S.M."/>
            <person name="Doulbeau S."/>
            <person name="Elias M."/>
            <person name="Farnham G."/>
            <person name="Gachon C.M."/>
            <person name="Gschloessl B."/>
            <person name="Heesch S."/>
            <person name="Jabbari K."/>
            <person name="Jubin C."/>
            <person name="Kawai H."/>
            <person name="Kimura K."/>
            <person name="Kloareg B."/>
            <person name="Kupper F.C."/>
            <person name="Lang D."/>
            <person name="Le Bail A."/>
            <person name="Leblanc C."/>
            <person name="Lerouge P."/>
            <person name="Lohr M."/>
            <person name="Lopez P.J."/>
            <person name="Martens C."/>
            <person name="Maumus F."/>
            <person name="Michel G."/>
            <person name="Miranda-Saavedra D."/>
            <person name="Morales J."/>
            <person name="Moreau H."/>
            <person name="Motomura T."/>
            <person name="Nagasato C."/>
            <person name="Napoli C.A."/>
            <person name="Nelson D.R."/>
            <person name="Nyvall-Collen P."/>
            <person name="Peters A.F."/>
            <person name="Pommier C."/>
            <person name="Potin P."/>
            <person name="Poulain J."/>
            <person name="Quesneville H."/>
            <person name="Read B."/>
            <person name="Rensing S.A."/>
            <person name="Ritter A."/>
            <person name="Rousvoal S."/>
            <person name="Samanta M."/>
            <person name="Samson G."/>
            <person name="Schroeder D.C."/>
            <person name="Segurens B."/>
            <person name="Strittmatter M."/>
            <person name="Tonon T."/>
            <person name="Tregear J.W."/>
            <person name="Valentin K."/>
            <person name="von Dassow P."/>
            <person name="Yamagishi T."/>
            <person name="Van de Peer Y."/>
            <person name="Wincker P."/>
        </authorList>
    </citation>
    <scope>NUCLEOTIDE SEQUENCE [LARGE SCALE GENOMIC DNA]</scope>
    <source>
        <strain evidence="2">Ec32 / CCAP1310/4</strain>
    </source>
</reference>
<dbReference type="Proteomes" id="UP000002630">
    <property type="component" value="Linkage Group LG09"/>
</dbReference>
<gene>
    <name evidence="1" type="ORF">Esi_0224_0017</name>
</gene>
<keyword evidence="2" id="KW-1185">Reference proteome</keyword>
<evidence type="ECO:0000313" key="1">
    <source>
        <dbReference type="EMBL" id="CBN79438.1"/>
    </source>
</evidence>
<proteinExistence type="predicted"/>
<dbReference type="InParanoid" id="D8LIR5"/>
<sequence>MAALRICAPQSGAYAVIDCFGVSESMCRRWLRQVILAVLDKKKECRKAGLRPSTLKEMERLADNNFRLFVFTHAR</sequence>
<organism evidence="1 2">
    <name type="scientific">Ectocarpus siliculosus</name>
    <name type="common">Brown alga</name>
    <name type="synonym">Conferva siliculosa</name>
    <dbReference type="NCBI Taxonomy" id="2880"/>
    <lineage>
        <taxon>Eukaryota</taxon>
        <taxon>Sar</taxon>
        <taxon>Stramenopiles</taxon>
        <taxon>Ochrophyta</taxon>
        <taxon>PX clade</taxon>
        <taxon>Phaeophyceae</taxon>
        <taxon>Ectocarpales</taxon>
        <taxon>Ectocarpaceae</taxon>
        <taxon>Ectocarpus</taxon>
    </lineage>
</organism>